<keyword evidence="3" id="KW-1185">Reference proteome</keyword>
<protein>
    <submittedName>
        <fullName evidence="2">Uncharacterized protein</fullName>
    </submittedName>
</protein>
<evidence type="ECO:0000313" key="2">
    <source>
        <dbReference type="EMBL" id="WVY90765.1"/>
    </source>
</evidence>
<evidence type="ECO:0000256" key="1">
    <source>
        <dbReference type="SAM" id="SignalP"/>
    </source>
</evidence>
<evidence type="ECO:0000313" key="3">
    <source>
        <dbReference type="Proteomes" id="UP001374535"/>
    </source>
</evidence>
<keyword evidence="1" id="KW-0732">Signal</keyword>
<gene>
    <name evidence="2" type="ORF">V8G54_036279</name>
</gene>
<dbReference type="EMBL" id="CP144690">
    <property type="protein sequence ID" value="WVY90765.1"/>
    <property type="molecule type" value="Genomic_DNA"/>
</dbReference>
<feature type="chain" id="PRO_5042983063" evidence="1">
    <location>
        <begin position="23"/>
        <end position="138"/>
    </location>
</feature>
<feature type="signal peptide" evidence="1">
    <location>
        <begin position="1"/>
        <end position="22"/>
    </location>
</feature>
<sequence>MFASSLFSLLPLLSHTVSLLFAKPQHHPSLLCTKCKPSDDINTSFFDNVNPLEDIDFNPPKPPKRFVAPPSFDDGPLETEDEIAAAYEELYGPAFSGVSMLGNDVFKTDALVYSKGETLGLEESEVFYPSKTKLNKHK</sequence>
<dbReference type="Proteomes" id="UP001374535">
    <property type="component" value="Chromosome 11"/>
</dbReference>
<dbReference type="AlphaFoldDB" id="A0AAQ3MGR7"/>
<reference evidence="2 3" key="1">
    <citation type="journal article" date="2023" name="Life. Sci Alliance">
        <title>Evolutionary insights into 3D genome organization and epigenetic landscape of Vigna mungo.</title>
        <authorList>
            <person name="Junaid A."/>
            <person name="Singh B."/>
            <person name="Bhatia S."/>
        </authorList>
    </citation>
    <scope>NUCLEOTIDE SEQUENCE [LARGE SCALE GENOMIC DNA]</scope>
    <source>
        <strain evidence="2">Urdbean</strain>
    </source>
</reference>
<proteinExistence type="predicted"/>
<accession>A0AAQ3MGR7</accession>
<name>A0AAQ3MGR7_VIGMU</name>
<organism evidence="2 3">
    <name type="scientific">Vigna mungo</name>
    <name type="common">Black gram</name>
    <name type="synonym">Phaseolus mungo</name>
    <dbReference type="NCBI Taxonomy" id="3915"/>
    <lineage>
        <taxon>Eukaryota</taxon>
        <taxon>Viridiplantae</taxon>
        <taxon>Streptophyta</taxon>
        <taxon>Embryophyta</taxon>
        <taxon>Tracheophyta</taxon>
        <taxon>Spermatophyta</taxon>
        <taxon>Magnoliopsida</taxon>
        <taxon>eudicotyledons</taxon>
        <taxon>Gunneridae</taxon>
        <taxon>Pentapetalae</taxon>
        <taxon>rosids</taxon>
        <taxon>fabids</taxon>
        <taxon>Fabales</taxon>
        <taxon>Fabaceae</taxon>
        <taxon>Papilionoideae</taxon>
        <taxon>50 kb inversion clade</taxon>
        <taxon>NPAAA clade</taxon>
        <taxon>indigoferoid/millettioid clade</taxon>
        <taxon>Phaseoleae</taxon>
        <taxon>Vigna</taxon>
    </lineage>
</organism>